<comment type="function">
    <text evidence="12">Seems to be involved in regulation of transcriptional activity of MYC. In vitro, inhibits DNA-binding activity of Mad-MAX heterodimers. Can recruit Mad transcriptional repressors (MXD1, MXD3, MXD4 and MXI1) to the cytoplasm. May be involved in spermiogenesis.</text>
</comment>
<evidence type="ECO:0000256" key="2">
    <source>
        <dbReference type="ARBA" id="ARBA00004496"/>
    </source>
</evidence>
<evidence type="ECO:0000256" key="13">
    <source>
        <dbReference type="ARBA" id="ARBA00062119"/>
    </source>
</evidence>
<keyword evidence="7" id="KW-0863">Zinc-finger</keyword>
<dbReference type="EMBL" id="JAGXEW010000009">
    <property type="protein sequence ID" value="KAK1167661.1"/>
    <property type="molecule type" value="Genomic_DNA"/>
</dbReference>
<evidence type="ECO:0000256" key="12">
    <source>
        <dbReference type="ARBA" id="ARBA00057086"/>
    </source>
</evidence>
<evidence type="ECO:0000256" key="10">
    <source>
        <dbReference type="ARBA" id="ARBA00022871"/>
    </source>
</evidence>
<dbReference type="FunFam" id="2.30.30.140:FF:000114">
    <property type="entry name" value="RING finger protein 17"/>
    <property type="match status" value="1"/>
</dbReference>
<evidence type="ECO:0000313" key="16">
    <source>
        <dbReference type="EMBL" id="KAK1167661.1"/>
    </source>
</evidence>
<keyword evidence="6" id="KW-0677">Repeat</keyword>
<keyword evidence="17" id="KW-1185">Reference proteome</keyword>
<feature type="domain" description="Tudor" evidence="15">
    <location>
        <begin position="914"/>
        <end position="971"/>
    </location>
</feature>
<dbReference type="GO" id="GO:0030154">
    <property type="term" value="P:cell differentiation"/>
    <property type="evidence" value="ECO:0007669"/>
    <property type="project" value="UniProtKB-KW"/>
</dbReference>
<dbReference type="PANTHER" id="PTHR16442:SF1">
    <property type="entry name" value="RING FINGER PROTEIN 17"/>
    <property type="match status" value="1"/>
</dbReference>
<dbReference type="PROSITE" id="PS50304">
    <property type="entry name" value="TUDOR"/>
    <property type="match status" value="4"/>
</dbReference>
<sequence>MTFQVETALNENEGAENLQVEIRIAGLVCTAKMSTRKKINFELGDTGHGLEFGELSENSDIKNEEEISELDNDMSEALDEALWTATTNLLSLKTTHKKLVGDLHAQIKREKLRLVQEIEEAFNKATTVLTRRKVTLLGEIENEDVFFSSSRERIRSVEDKKRDLDTAIQMGKQIKQFPVLVNYCDVKKVISTLNAPLNEESLDSVQQYGSGLSCGIQIDDLIQSVQSYIWISAGIQKLLPPEETEPMEPIQPVCCPVQGFKRSNMTTCISEGKMSAKAPGKDQELFVPIKSEAESFEQRKGTAMLNTFSSPNVIIEEIIEEGEPPVAEIRPPNIRQKPKKMKERKLAECAPFFPKKVFQEWVYVTHVINPNHFYVRRVAEKKLAATLSNRINTICIKDSCVFNLDDVLEIGAQIFIKCKANTWCRATVAELVPEDEDCQTVVKCMVSEVGRIQAFLDDYGYMEELNVARAKGISETKPGQVTPPSSLVEDLTLYIRKPEMVKPEMRRVASLAIRCSLKDIIPAGLEKGWREEARTEFIRVVGNKVVEMRVFGDDGDSLLVDLKKSAMDKMASDMPISLREYLVFLELARFYSPLSGAVVTMSNNKRPVQYCLPVYPEMNVDFNAVVSHVASPSEFYIQHADNVEFLILMAKIQDFYCQGEDGLEMYCPYQDQACVALFEDDVWYRARIVGFPGSRAIEVKFVDFGNTSQVSINHIRKIKDEFFVLPEMAIQCSLADVKPLNSADEWSKESNKRFRELTEDRLMCVSATATVTRKKLLLVKLYNSQDTTDVSEVLVKENLARFRKTGLEACASFPKCVEVWDPPIEESVEGPGPDIQAISALQKARQQKKDAMGKDVLTPLNLLLETKQDLKVRVTHVTSPGSFFVQLLSSDSLLKRLQSSLDAEYLNSKPEEVEWKEKINCAVLANGIWQRGEISSILPENTVEVLCYDFGNKVVVGISKLRNLKEELIYGGLALECCLSDIRPAGGSEVWTATACDFISYYLTGALALMSVKQEESSEWPLPVTLYCPNKAGQDVSIAEYLISEGLALKERKVTVVHKALDINEKSVEDPQKEPFVATKRLTAKAGCEPECDVLAPQSTVPQSVKSEPYRPPVLPSGKVCQMVVASVGDDGIIYGMTKNAEKEFEQLVENIQQHVKSLGHQQPYTWKLGEGCAVRGSDMLWHRGKVLEVFGGCVKVRYIDQGFIEKIPVCHIFPTVLFEDVPQLCIPCQLYGLLPVGNVWQPDAVHLLKELLQHRYVDVDIMELPKDPKDKMLVQIHFDGMSLATIMEHHQHAVQDKSVMLTKQPILKSADDELEDFDFSYKGLEMEEPAVGFYTYPVVPDQGKLFPVIVKHLETPNVVYITLDDMQDKLDAEDLKEALERVNQHADSLPPLSDFSAGAPCLAKYSDGKYYRAKLAGFENLNPVKLLIIHVDFGSMDTLTTDRLRQIPAELMNFPCQAIKVNLAGFRPSDIDDETERVPYKPEWSLEALWTMLSLLQGKKLLAFRVSKDPEPAVYLYDGRTLVHVPFVESGFAEYD</sequence>
<dbReference type="SUPFAM" id="SSF63748">
    <property type="entry name" value="Tudor/PWWP/MBT"/>
    <property type="match status" value="4"/>
</dbReference>
<feature type="domain" description="Tudor" evidence="15">
    <location>
        <begin position="1395"/>
        <end position="1455"/>
    </location>
</feature>
<dbReference type="Gene3D" id="2.40.50.90">
    <property type="match status" value="4"/>
</dbReference>
<keyword evidence="11" id="KW-0539">Nucleus</keyword>
<name>A0AAD8DEP8_ACIOX</name>
<evidence type="ECO:0000256" key="4">
    <source>
        <dbReference type="ARBA" id="ARBA00022490"/>
    </source>
</evidence>
<dbReference type="InterPro" id="IPR047847">
    <property type="entry name" value="RNF17-like_TUDOR_rpt2"/>
</dbReference>
<keyword evidence="10" id="KW-0744">Spermatogenesis</keyword>
<dbReference type="Pfam" id="PF00567">
    <property type="entry name" value="TUDOR"/>
    <property type="match status" value="4"/>
</dbReference>
<dbReference type="Proteomes" id="UP001230051">
    <property type="component" value="Unassembled WGS sequence"/>
</dbReference>
<proteinExistence type="predicted"/>
<dbReference type="SUPFAM" id="SSF50199">
    <property type="entry name" value="Staphylococcal nuclease"/>
    <property type="match status" value="1"/>
</dbReference>
<comment type="subunit">
    <text evidence="13">Interacts with MXD1, MXD3, MXD4, MXI1 and PIWIL1. Self-associates.</text>
</comment>
<protein>
    <recommendedName>
        <fullName evidence="14">RING finger protein 17</fullName>
    </recommendedName>
</protein>
<dbReference type="GO" id="GO:0007283">
    <property type="term" value="P:spermatogenesis"/>
    <property type="evidence" value="ECO:0007669"/>
    <property type="project" value="UniProtKB-KW"/>
</dbReference>
<evidence type="ECO:0000256" key="5">
    <source>
        <dbReference type="ARBA" id="ARBA00022723"/>
    </source>
</evidence>
<dbReference type="GO" id="GO:0008270">
    <property type="term" value="F:zinc ion binding"/>
    <property type="evidence" value="ECO:0007669"/>
    <property type="project" value="UniProtKB-KW"/>
</dbReference>
<evidence type="ECO:0000256" key="7">
    <source>
        <dbReference type="ARBA" id="ARBA00022771"/>
    </source>
</evidence>
<dbReference type="PANTHER" id="PTHR16442">
    <property type="entry name" value="RING FINGER PROTEIN 17"/>
    <property type="match status" value="1"/>
</dbReference>
<evidence type="ECO:0000256" key="9">
    <source>
        <dbReference type="ARBA" id="ARBA00022833"/>
    </source>
</evidence>
<dbReference type="InterPro" id="IPR035437">
    <property type="entry name" value="SNase_OB-fold_sf"/>
</dbReference>
<dbReference type="CDD" id="cd20415">
    <property type="entry name" value="Tudor_TDRD4_rpt2"/>
    <property type="match status" value="1"/>
</dbReference>
<keyword evidence="5" id="KW-0479">Metal-binding</keyword>
<comment type="caution">
    <text evidence="16">The sequence shown here is derived from an EMBL/GenBank/DDBJ whole genome shotgun (WGS) entry which is preliminary data.</text>
</comment>
<gene>
    <name evidence="16" type="primary">RNF17</name>
    <name evidence="16" type="ORF">AOXY_G10408</name>
</gene>
<evidence type="ECO:0000313" key="17">
    <source>
        <dbReference type="Proteomes" id="UP001230051"/>
    </source>
</evidence>
<keyword evidence="4" id="KW-0963">Cytoplasm</keyword>
<feature type="domain" description="Tudor" evidence="15">
    <location>
        <begin position="1166"/>
        <end position="1223"/>
    </location>
</feature>
<dbReference type="InterPro" id="IPR047849">
    <property type="entry name" value="RNF17-like_TUDOR_rpt4"/>
</dbReference>
<reference evidence="16" key="1">
    <citation type="submission" date="2022-02" db="EMBL/GenBank/DDBJ databases">
        <title>Atlantic sturgeon de novo genome assembly.</title>
        <authorList>
            <person name="Stock M."/>
            <person name="Klopp C."/>
            <person name="Guiguen Y."/>
            <person name="Cabau C."/>
            <person name="Parinello H."/>
            <person name="Santidrian Yebra-Pimentel E."/>
            <person name="Kuhl H."/>
            <person name="Dirks R.P."/>
            <person name="Guessner J."/>
            <person name="Wuertz S."/>
            <person name="Du K."/>
            <person name="Schartl M."/>
        </authorList>
    </citation>
    <scope>NUCLEOTIDE SEQUENCE</scope>
    <source>
        <strain evidence="16">STURGEONOMICS-FGT-2020</strain>
        <tissue evidence="16">Whole blood</tissue>
    </source>
</reference>
<dbReference type="GO" id="GO:0005634">
    <property type="term" value="C:nucleus"/>
    <property type="evidence" value="ECO:0007669"/>
    <property type="project" value="UniProtKB-SubCell"/>
</dbReference>
<keyword evidence="8" id="KW-0221">Differentiation</keyword>
<evidence type="ECO:0000256" key="8">
    <source>
        <dbReference type="ARBA" id="ARBA00022782"/>
    </source>
</evidence>
<evidence type="ECO:0000256" key="6">
    <source>
        <dbReference type="ARBA" id="ARBA00022737"/>
    </source>
</evidence>
<evidence type="ECO:0000256" key="3">
    <source>
        <dbReference type="ARBA" id="ARBA00022473"/>
    </source>
</evidence>
<dbReference type="CDD" id="cd20417">
    <property type="entry name" value="Tudor_TDRD4_rpt4"/>
    <property type="match status" value="1"/>
</dbReference>
<dbReference type="Gene3D" id="2.30.30.140">
    <property type="match status" value="4"/>
</dbReference>
<comment type="subcellular location">
    <subcellularLocation>
        <location evidence="2">Cytoplasm</location>
    </subcellularLocation>
    <subcellularLocation>
        <location evidence="1">Nucleus</location>
    </subcellularLocation>
</comment>
<accession>A0AAD8DEP8</accession>
<feature type="domain" description="Tudor" evidence="15">
    <location>
        <begin position="667"/>
        <end position="725"/>
    </location>
</feature>
<dbReference type="GO" id="GO:0005737">
    <property type="term" value="C:cytoplasm"/>
    <property type="evidence" value="ECO:0007669"/>
    <property type="project" value="UniProtKB-SubCell"/>
</dbReference>
<evidence type="ECO:0000256" key="11">
    <source>
        <dbReference type="ARBA" id="ARBA00023242"/>
    </source>
</evidence>
<keyword evidence="9" id="KW-0862">Zinc</keyword>
<evidence type="ECO:0000256" key="1">
    <source>
        <dbReference type="ARBA" id="ARBA00004123"/>
    </source>
</evidence>
<dbReference type="InterPro" id="IPR002999">
    <property type="entry name" value="Tudor"/>
</dbReference>
<evidence type="ECO:0000256" key="14">
    <source>
        <dbReference type="ARBA" id="ARBA00072636"/>
    </source>
</evidence>
<keyword evidence="3" id="KW-0217">Developmental protein</keyword>
<dbReference type="SMART" id="SM00333">
    <property type="entry name" value="TUDOR"/>
    <property type="match status" value="4"/>
</dbReference>
<evidence type="ECO:0000259" key="15">
    <source>
        <dbReference type="PROSITE" id="PS50304"/>
    </source>
</evidence>
<organism evidence="16 17">
    <name type="scientific">Acipenser oxyrinchus oxyrinchus</name>
    <dbReference type="NCBI Taxonomy" id="40147"/>
    <lineage>
        <taxon>Eukaryota</taxon>
        <taxon>Metazoa</taxon>
        <taxon>Chordata</taxon>
        <taxon>Craniata</taxon>
        <taxon>Vertebrata</taxon>
        <taxon>Euteleostomi</taxon>
        <taxon>Actinopterygii</taxon>
        <taxon>Chondrostei</taxon>
        <taxon>Acipenseriformes</taxon>
        <taxon>Acipenseridae</taxon>
        <taxon>Acipenser</taxon>
    </lineage>
</organism>